<evidence type="ECO:0000313" key="3">
    <source>
        <dbReference type="Ensembl" id="ENSCSEP00000024721.1"/>
    </source>
</evidence>
<dbReference type="Ensembl" id="ENSCSET00000025053.1">
    <property type="protein sequence ID" value="ENSCSEP00000024721.1"/>
    <property type="gene ID" value="ENSCSEG00000015787.1"/>
</dbReference>
<dbReference type="InterPro" id="IPR036048">
    <property type="entry name" value="Interleukin_8-like_sf"/>
</dbReference>
<dbReference type="GO" id="GO:0006955">
    <property type="term" value="P:immune response"/>
    <property type="evidence" value="ECO:0007669"/>
    <property type="project" value="InterPro"/>
</dbReference>
<name>A0A3P8WGL3_CYNSE</name>
<reference evidence="3 4" key="1">
    <citation type="journal article" date="2014" name="Nat. Genet.">
        <title>Whole-genome sequence of a flatfish provides insights into ZW sex chromosome evolution and adaptation to a benthic lifestyle.</title>
        <authorList>
            <person name="Chen S."/>
            <person name="Zhang G."/>
            <person name="Shao C."/>
            <person name="Huang Q."/>
            <person name="Liu G."/>
            <person name="Zhang P."/>
            <person name="Song W."/>
            <person name="An N."/>
            <person name="Chalopin D."/>
            <person name="Volff J.N."/>
            <person name="Hong Y."/>
            <person name="Li Q."/>
            <person name="Sha Z."/>
            <person name="Zhou H."/>
            <person name="Xie M."/>
            <person name="Yu Q."/>
            <person name="Liu Y."/>
            <person name="Xiang H."/>
            <person name="Wang N."/>
            <person name="Wu K."/>
            <person name="Yang C."/>
            <person name="Zhou Q."/>
            <person name="Liao X."/>
            <person name="Yang L."/>
            <person name="Hu Q."/>
            <person name="Zhang J."/>
            <person name="Meng L."/>
            <person name="Jin L."/>
            <person name="Tian Y."/>
            <person name="Lian J."/>
            <person name="Yang J."/>
            <person name="Miao G."/>
            <person name="Liu S."/>
            <person name="Liang Z."/>
            <person name="Yan F."/>
            <person name="Li Y."/>
            <person name="Sun B."/>
            <person name="Zhang H."/>
            <person name="Zhang J."/>
            <person name="Zhu Y."/>
            <person name="Du M."/>
            <person name="Zhao Y."/>
            <person name="Schartl M."/>
            <person name="Tang Q."/>
            <person name="Wang J."/>
        </authorList>
    </citation>
    <scope>NUCLEOTIDE SEQUENCE</scope>
</reference>
<feature type="domain" description="Chemokine interleukin-8-like" evidence="2">
    <location>
        <begin position="31"/>
        <end position="97"/>
    </location>
</feature>
<evidence type="ECO:0000256" key="1">
    <source>
        <dbReference type="ARBA" id="ARBA00022514"/>
    </source>
</evidence>
<reference evidence="3" key="2">
    <citation type="submission" date="2025-08" db="UniProtKB">
        <authorList>
            <consortium name="Ensembl"/>
        </authorList>
    </citation>
    <scope>IDENTIFICATION</scope>
</reference>
<dbReference type="InterPro" id="IPR001811">
    <property type="entry name" value="Chemokine_IL8-like_dom"/>
</dbReference>
<dbReference type="GO" id="GO:0005615">
    <property type="term" value="C:extracellular space"/>
    <property type="evidence" value="ECO:0007669"/>
    <property type="project" value="UniProtKB-KW"/>
</dbReference>
<evidence type="ECO:0000313" key="4">
    <source>
        <dbReference type="Proteomes" id="UP000265120"/>
    </source>
</evidence>
<dbReference type="Gene3D" id="2.40.50.40">
    <property type="match status" value="1"/>
</dbReference>
<protein>
    <submittedName>
        <fullName evidence="3">Eotaxin-like</fullName>
    </submittedName>
</protein>
<proteinExistence type="predicted"/>
<dbReference type="InParanoid" id="A0A3P8WGL3"/>
<dbReference type="GO" id="GO:0008009">
    <property type="term" value="F:chemokine activity"/>
    <property type="evidence" value="ECO:0007669"/>
    <property type="project" value="InterPro"/>
</dbReference>
<keyword evidence="4" id="KW-1185">Reference proteome</keyword>
<dbReference type="GeneTree" id="ENSGT00990000203821"/>
<evidence type="ECO:0000259" key="2">
    <source>
        <dbReference type="SMART" id="SM00199"/>
    </source>
</evidence>
<dbReference type="Proteomes" id="UP000265120">
    <property type="component" value="Chromosome Z"/>
</dbReference>
<reference evidence="3" key="3">
    <citation type="submission" date="2025-09" db="UniProtKB">
        <authorList>
            <consortium name="Ensembl"/>
        </authorList>
    </citation>
    <scope>IDENTIFICATION</scope>
</reference>
<organism evidence="3 4">
    <name type="scientific">Cynoglossus semilaevis</name>
    <name type="common">Tongue sole</name>
    <dbReference type="NCBI Taxonomy" id="244447"/>
    <lineage>
        <taxon>Eukaryota</taxon>
        <taxon>Metazoa</taxon>
        <taxon>Chordata</taxon>
        <taxon>Craniata</taxon>
        <taxon>Vertebrata</taxon>
        <taxon>Euteleostomi</taxon>
        <taxon>Actinopterygii</taxon>
        <taxon>Neopterygii</taxon>
        <taxon>Teleostei</taxon>
        <taxon>Neoteleostei</taxon>
        <taxon>Acanthomorphata</taxon>
        <taxon>Carangaria</taxon>
        <taxon>Pleuronectiformes</taxon>
        <taxon>Pleuronectoidei</taxon>
        <taxon>Cynoglossidae</taxon>
        <taxon>Cynoglossinae</taxon>
        <taxon>Cynoglossus</taxon>
    </lineage>
</organism>
<dbReference type="FunCoup" id="A0A3P8WGL3">
    <property type="interactions" value="391"/>
</dbReference>
<keyword evidence="1" id="KW-0202">Cytokine</keyword>
<dbReference type="InterPro" id="IPR039809">
    <property type="entry name" value="Chemokine_b/g/d"/>
</dbReference>
<sequence length="108" mass="12102">MLCTLLLAPGPVDPNILYVIEMCGGVHAEVVVDCCLSTTDKFFPLIRIESYKLQEAGQGCDISATVFITKTEKTVCIVHPTEENKKTKWVQTHIEYLEKKKKKAEKSS</sequence>
<dbReference type="SMART" id="SM00199">
    <property type="entry name" value="SCY"/>
    <property type="match status" value="1"/>
</dbReference>
<dbReference type="AlphaFoldDB" id="A0A3P8WGL3"/>
<dbReference type="SUPFAM" id="SSF54117">
    <property type="entry name" value="Interleukin 8-like chemokines"/>
    <property type="match status" value="1"/>
</dbReference>
<dbReference type="Pfam" id="PF00048">
    <property type="entry name" value="IL8"/>
    <property type="match status" value="1"/>
</dbReference>
<dbReference type="PANTHER" id="PTHR12015">
    <property type="entry name" value="SMALL INDUCIBLE CYTOKINE A"/>
    <property type="match status" value="1"/>
</dbReference>
<dbReference type="CDD" id="cd00169">
    <property type="entry name" value="Chemokine"/>
    <property type="match status" value="1"/>
</dbReference>
<accession>A0A3P8WGL3</accession>